<dbReference type="GO" id="GO:0016798">
    <property type="term" value="F:hydrolase activity, acting on glycosyl bonds"/>
    <property type="evidence" value="ECO:0007669"/>
    <property type="project" value="UniProtKB-KW"/>
</dbReference>
<dbReference type="RefSeq" id="WP_330485777.1">
    <property type="nucleotide sequence ID" value="NZ_JAZBJZ010000126.1"/>
</dbReference>
<keyword evidence="1" id="KW-0326">Glycosidase</keyword>
<protein>
    <submittedName>
        <fullName evidence="1">LOG family protein</fullName>
        <ecNumber evidence="1">3.2.2.-</ecNumber>
    </submittedName>
</protein>
<sequence length="357" mass="40618">MTTSPKPEELTKLKADLHRLLDRLPELENNDLIQSSLEAIALLSQNPTERLDWKLISGSLQDFQKAIALFHPHASTRKVSIFGSARTLPTTPEYQQAIDFAQCISAKGFMVITGGGGGIMAAGNQGAGKEHSFGLNISLPFEQVANGYVNDKFMNFKYFFTRKLFFLKESDAIALFPGGFGTQDEFFECLTLCQTGKATPRPLVLIDKPGGDYWQQWDAYIQKHLLTRGLITEGDLNLYVITDKVERACQAIHDFYKVYHSSRWVKNLFVVRLNFDISDAHLDRLNQNFSDVLVQGRIQRSAALPQEKREPHILSLPRLVMYFNQRNYGRLQQLILEINQTCDDEILCHSEYHPESK</sequence>
<accession>A0AAW9Q7Y5</accession>
<proteinExistence type="predicted"/>
<gene>
    <name evidence="1" type="ORF">V2H45_21585</name>
</gene>
<evidence type="ECO:0000313" key="2">
    <source>
        <dbReference type="Proteomes" id="UP001333818"/>
    </source>
</evidence>
<dbReference type="Proteomes" id="UP001333818">
    <property type="component" value="Unassembled WGS sequence"/>
</dbReference>
<dbReference type="Pfam" id="PF03641">
    <property type="entry name" value="Lysine_decarbox"/>
    <property type="match status" value="1"/>
</dbReference>
<evidence type="ECO:0000313" key="1">
    <source>
        <dbReference type="EMBL" id="MEE3719340.1"/>
    </source>
</evidence>
<dbReference type="PANTHER" id="PTHR43393:SF2">
    <property type="entry name" value="CYTOKININ RIBOSIDE 5'-MONOPHOSPHATE PHOSPHORIBOHYDROLASE"/>
    <property type="match status" value="1"/>
</dbReference>
<dbReference type="EC" id="3.2.2.-" evidence="1"/>
<organism evidence="1 2">
    <name type="scientific">Tumidithrix elongata BACA0141</name>
    <dbReference type="NCBI Taxonomy" id="2716417"/>
    <lineage>
        <taxon>Bacteria</taxon>
        <taxon>Bacillati</taxon>
        <taxon>Cyanobacteriota</taxon>
        <taxon>Cyanophyceae</taxon>
        <taxon>Pseudanabaenales</taxon>
        <taxon>Pseudanabaenaceae</taxon>
        <taxon>Tumidithrix</taxon>
        <taxon>Tumidithrix elongata</taxon>
    </lineage>
</organism>
<dbReference type="AlphaFoldDB" id="A0AAW9Q7Y5"/>
<dbReference type="PANTHER" id="PTHR43393">
    <property type="entry name" value="CYTOKININ RIBOSIDE 5'-MONOPHOSPHATE PHOSPHORIBOHYDROLASE"/>
    <property type="match status" value="1"/>
</dbReference>
<dbReference type="InterPro" id="IPR031100">
    <property type="entry name" value="LOG_fam"/>
</dbReference>
<keyword evidence="2" id="KW-1185">Reference proteome</keyword>
<name>A0AAW9Q7Y5_9CYAN</name>
<dbReference type="EMBL" id="JAZBJZ010000126">
    <property type="protein sequence ID" value="MEE3719340.1"/>
    <property type="molecule type" value="Genomic_DNA"/>
</dbReference>
<dbReference type="Gene3D" id="3.40.50.450">
    <property type="match status" value="1"/>
</dbReference>
<comment type="caution">
    <text evidence="1">The sequence shown here is derived from an EMBL/GenBank/DDBJ whole genome shotgun (WGS) entry which is preliminary data.</text>
</comment>
<keyword evidence="1" id="KW-0378">Hydrolase</keyword>
<dbReference type="GO" id="GO:0005829">
    <property type="term" value="C:cytosol"/>
    <property type="evidence" value="ECO:0007669"/>
    <property type="project" value="TreeGrafter"/>
</dbReference>
<dbReference type="SUPFAM" id="SSF102405">
    <property type="entry name" value="MCP/YpsA-like"/>
    <property type="match status" value="1"/>
</dbReference>
<dbReference type="InterPro" id="IPR052341">
    <property type="entry name" value="LOG_family_nucleotidases"/>
</dbReference>
<reference evidence="1" key="1">
    <citation type="submission" date="2024-01" db="EMBL/GenBank/DDBJ databases">
        <title>Bank of Algae and Cyanobacteria of the Azores (BACA) strain genomes.</title>
        <authorList>
            <person name="Luz R."/>
            <person name="Cordeiro R."/>
            <person name="Fonseca A."/>
            <person name="Goncalves V."/>
        </authorList>
    </citation>
    <scope>NUCLEOTIDE SEQUENCE</scope>
    <source>
        <strain evidence="1">BACA0141</strain>
    </source>
</reference>